<evidence type="ECO:0000313" key="3">
    <source>
        <dbReference type="EMBL" id="ODQ80788.1"/>
    </source>
</evidence>
<keyword evidence="4" id="KW-1185">Reference proteome</keyword>
<dbReference type="SUPFAM" id="SSF53474">
    <property type="entry name" value="alpha/beta-Hydrolases"/>
    <property type="match status" value="1"/>
</dbReference>
<dbReference type="GO" id="GO:0005737">
    <property type="term" value="C:cytoplasm"/>
    <property type="evidence" value="ECO:0007669"/>
    <property type="project" value="TreeGrafter"/>
</dbReference>
<dbReference type="PANTHER" id="PTHR48070">
    <property type="entry name" value="ESTERASE OVCA2"/>
    <property type="match status" value="1"/>
</dbReference>
<dbReference type="EMBL" id="KV454429">
    <property type="protein sequence ID" value="ODQ80788.1"/>
    <property type="molecule type" value="Genomic_DNA"/>
</dbReference>
<name>A0A1E3QT23_9ASCO</name>
<dbReference type="PANTHER" id="PTHR48070:SF6">
    <property type="entry name" value="ESTERASE OVCA2"/>
    <property type="match status" value="1"/>
</dbReference>
<dbReference type="InterPro" id="IPR005645">
    <property type="entry name" value="FSH-like_dom"/>
</dbReference>
<evidence type="ECO:0000256" key="1">
    <source>
        <dbReference type="ARBA" id="ARBA00022801"/>
    </source>
</evidence>
<dbReference type="Pfam" id="PF03959">
    <property type="entry name" value="FSH1"/>
    <property type="match status" value="1"/>
</dbReference>
<accession>A0A1E3QT23</accession>
<dbReference type="Proteomes" id="UP000094336">
    <property type="component" value="Unassembled WGS sequence"/>
</dbReference>
<gene>
    <name evidence="3" type="ORF">BABINDRAFT_161000</name>
</gene>
<organism evidence="3 4">
    <name type="scientific">Babjeviella inositovora NRRL Y-12698</name>
    <dbReference type="NCBI Taxonomy" id="984486"/>
    <lineage>
        <taxon>Eukaryota</taxon>
        <taxon>Fungi</taxon>
        <taxon>Dikarya</taxon>
        <taxon>Ascomycota</taxon>
        <taxon>Saccharomycotina</taxon>
        <taxon>Pichiomycetes</taxon>
        <taxon>Serinales incertae sedis</taxon>
        <taxon>Babjeviella</taxon>
    </lineage>
</organism>
<reference evidence="4" key="1">
    <citation type="submission" date="2016-05" db="EMBL/GenBank/DDBJ databases">
        <title>Comparative genomics of biotechnologically important yeasts.</title>
        <authorList>
            <consortium name="DOE Joint Genome Institute"/>
            <person name="Riley R."/>
            <person name="Haridas S."/>
            <person name="Wolfe K.H."/>
            <person name="Lopes M.R."/>
            <person name="Hittinger C.T."/>
            <person name="Goker M."/>
            <person name="Salamov A."/>
            <person name="Wisecaver J."/>
            <person name="Long T.M."/>
            <person name="Aerts A.L."/>
            <person name="Barry K."/>
            <person name="Choi C."/>
            <person name="Clum A."/>
            <person name="Coughlan A.Y."/>
            <person name="Deshpande S."/>
            <person name="Douglass A.P."/>
            <person name="Hanson S.J."/>
            <person name="Klenk H.-P."/>
            <person name="Labutti K."/>
            <person name="Lapidus A."/>
            <person name="Lindquist E."/>
            <person name="Lipzen A."/>
            <person name="Meier-Kolthoff J.P."/>
            <person name="Ohm R.A."/>
            <person name="Otillar R.P."/>
            <person name="Pangilinan J."/>
            <person name="Peng Y."/>
            <person name="Rokas A."/>
            <person name="Rosa C.A."/>
            <person name="Scheuner C."/>
            <person name="Sibirny A.A."/>
            <person name="Slot J.C."/>
            <person name="Stielow J.B."/>
            <person name="Sun H."/>
            <person name="Kurtzman C.P."/>
            <person name="Blackwell M."/>
            <person name="Grigoriev I.V."/>
            <person name="Jeffries T.W."/>
        </authorList>
    </citation>
    <scope>NUCLEOTIDE SEQUENCE [LARGE SCALE GENOMIC DNA]</scope>
    <source>
        <strain evidence="4">NRRL Y-12698</strain>
    </source>
</reference>
<dbReference type="RefSeq" id="XP_018986116.1">
    <property type="nucleotide sequence ID" value="XM_019128585.1"/>
</dbReference>
<evidence type="ECO:0000313" key="4">
    <source>
        <dbReference type="Proteomes" id="UP000094336"/>
    </source>
</evidence>
<feature type="domain" description="Serine hydrolase" evidence="2">
    <location>
        <begin position="1"/>
        <end position="190"/>
    </location>
</feature>
<sequence>MTTLPKILCLHGFVQSGPVLAAKTQGLRAAFLAAGYELFYLTAPVPMDSGITELADHRGWWLDDGIYDIDAGISAVKQCVLSEGPFVGVLGFSQGAALASALVAHPEIVGHAFFHFGIFFSGYRLDPVDYQWIYKEKVTVPTLHVWGDLDTVMEESQSQRLLDSCEEGLRTLLTHPGGHFVPQGKLMVDKIVKWTVEVSGKERE</sequence>
<dbReference type="STRING" id="984486.A0A1E3QT23"/>
<dbReference type="OrthoDB" id="2094269at2759"/>
<dbReference type="InterPro" id="IPR029058">
    <property type="entry name" value="AB_hydrolase_fold"/>
</dbReference>
<proteinExistence type="predicted"/>
<dbReference type="Gene3D" id="3.40.50.1820">
    <property type="entry name" value="alpha/beta hydrolase"/>
    <property type="match status" value="1"/>
</dbReference>
<dbReference type="GeneID" id="30146438"/>
<dbReference type="InterPro" id="IPR050593">
    <property type="entry name" value="LovG"/>
</dbReference>
<keyword evidence="1" id="KW-0378">Hydrolase</keyword>
<dbReference type="GO" id="GO:0005634">
    <property type="term" value="C:nucleus"/>
    <property type="evidence" value="ECO:0007669"/>
    <property type="project" value="TreeGrafter"/>
</dbReference>
<dbReference type="AlphaFoldDB" id="A0A1E3QT23"/>
<protein>
    <recommendedName>
        <fullName evidence="2">Serine hydrolase domain-containing protein</fullName>
    </recommendedName>
</protein>
<dbReference type="GO" id="GO:0016787">
    <property type="term" value="F:hydrolase activity"/>
    <property type="evidence" value="ECO:0007669"/>
    <property type="project" value="UniProtKB-KW"/>
</dbReference>
<evidence type="ECO:0000259" key="2">
    <source>
        <dbReference type="Pfam" id="PF03959"/>
    </source>
</evidence>